<dbReference type="AlphaFoldDB" id="A0A919W0N3"/>
<gene>
    <name evidence="2" type="ORF">Aco04nite_90980</name>
</gene>
<name>A0A919W0N3_9ACTN</name>
<evidence type="ECO:0000256" key="1">
    <source>
        <dbReference type="SAM" id="Phobius"/>
    </source>
</evidence>
<comment type="caution">
    <text evidence="2">The sequence shown here is derived from an EMBL/GenBank/DDBJ whole genome shotgun (WGS) entry which is preliminary data.</text>
</comment>
<protein>
    <submittedName>
        <fullName evidence="2">Uncharacterized protein</fullName>
    </submittedName>
</protein>
<feature type="transmembrane region" description="Helical" evidence="1">
    <location>
        <begin position="122"/>
        <end position="142"/>
    </location>
</feature>
<evidence type="ECO:0000313" key="3">
    <source>
        <dbReference type="Proteomes" id="UP000680865"/>
    </source>
</evidence>
<proteinExistence type="predicted"/>
<organism evidence="2 3">
    <name type="scientific">Winogradskya consettensis</name>
    <dbReference type="NCBI Taxonomy" id="113560"/>
    <lineage>
        <taxon>Bacteria</taxon>
        <taxon>Bacillati</taxon>
        <taxon>Actinomycetota</taxon>
        <taxon>Actinomycetes</taxon>
        <taxon>Micromonosporales</taxon>
        <taxon>Micromonosporaceae</taxon>
        <taxon>Winogradskya</taxon>
    </lineage>
</organism>
<evidence type="ECO:0000313" key="2">
    <source>
        <dbReference type="EMBL" id="GIM84339.1"/>
    </source>
</evidence>
<keyword evidence="3" id="KW-1185">Reference proteome</keyword>
<accession>A0A919W0N3</accession>
<keyword evidence="1" id="KW-0812">Transmembrane</keyword>
<reference evidence="2" key="1">
    <citation type="submission" date="2021-03" db="EMBL/GenBank/DDBJ databases">
        <title>Whole genome shotgun sequence of Actinoplanes consettensis NBRC 14913.</title>
        <authorList>
            <person name="Komaki H."/>
            <person name="Tamura T."/>
        </authorList>
    </citation>
    <scope>NUCLEOTIDE SEQUENCE</scope>
    <source>
        <strain evidence="2">NBRC 14913</strain>
    </source>
</reference>
<sequence length="148" mass="14765">MALGAGIAALVGTLLPWATVTAPLFGTMTASGTDGPAGAITALLGLALVVHATLRLRNHRLPTLADWLAGTAALGIAVLAASKITALRHAEATLVPRTTEPDPFGLTASLAASLHFSIGSGLWLLTAAGLTGIVASAAAIITRTRTTP</sequence>
<feature type="transmembrane region" description="Helical" evidence="1">
    <location>
        <begin position="66"/>
        <end position="86"/>
    </location>
</feature>
<keyword evidence="1" id="KW-0472">Membrane</keyword>
<feature type="transmembrane region" description="Helical" evidence="1">
    <location>
        <begin position="37"/>
        <end position="54"/>
    </location>
</feature>
<dbReference type="Proteomes" id="UP000680865">
    <property type="component" value="Unassembled WGS sequence"/>
</dbReference>
<dbReference type="EMBL" id="BOQP01000063">
    <property type="protein sequence ID" value="GIM84339.1"/>
    <property type="molecule type" value="Genomic_DNA"/>
</dbReference>
<keyword evidence="1" id="KW-1133">Transmembrane helix</keyword>